<dbReference type="EMBL" id="HBIB01010063">
    <property type="protein sequence ID" value="CAE0244235.1"/>
    <property type="molecule type" value="Transcribed_RNA"/>
</dbReference>
<sequence>MRMEGASAFDMSSRMASFYFDAESEDEEEAETREARGRAASRGREERERAEEKEREGESSQIRRVSSTSMPTAFDLFGDSPYASPTPAGHPRPAPPTAYMQHPAASHTSEAQPAAYPFPSPSVSHTRVHEEEVGERSMGLRAVANMRPSAPPPPAAYALQ</sequence>
<feature type="compositionally biased region" description="Acidic residues" evidence="1">
    <location>
        <begin position="22"/>
        <end position="31"/>
    </location>
</feature>
<accession>A0A7S3D253</accession>
<gene>
    <name evidence="2" type="ORF">PBIL07802_LOCUS6410</name>
</gene>
<organism evidence="2">
    <name type="scientific">Palpitomonas bilix</name>
    <dbReference type="NCBI Taxonomy" id="652834"/>
    <lineage>
        <taxon>Eukaryota</taxon>
        <taxon>Eukaryota incertae sedis</taxon>
    </lineage>
</organism>
<feature type="compositionally biased region" description="Pro residues" evidence="1">
    <location>
        <begin position="149"/>
        <end position="160"/>
    </location>
</feature>
<dbReference type="AlphaFoldDB" id="A0A7S3D253"/>
<evidence type="ECO:0000313" key="2">
    <source>
        <dbReference type="EMBL" id="CAE0244235.1"/>
    </source>
</evidence>
<reference evidence="2" key="1">
    <citation type="submission" date="2021-01" db="EMBL/GenBank/DDBJ databases">
        <authorList>
            <person name="Corre E."/>
            <person name="Pelletier E."/>
            <person name="Niang G."/>
            <person name="Scheremetjew M."/>
            <person name="Finn R."/>
            <person name="Kale V."/>
            <person name="Holt S."/>
            <person name="Cochrane G."/>
            <person name="Meng A."/>
            <person name="Brown T."/>
            <person name="Cohen L."/>
        </authorList>
    </citation>
    <scope>NUCLEOTIDE SEQUENCE</scope>
    <source>
        <strain evidence="2">NIES-2562</strain>
    </source>
</reference>
<feature type="compositionally biased region" description="Polar residues" evidence="1">
    <location>
        <begin position="62"/>
        <end position="71"/>
    </location>
</feature>
<name>A0A7S3D253_9EUKA</name>
<protein>
    <submittedName>
        <fullName evidence="2">Uncharacterized protein</fullName>
    </submittedName>
</protein>
<feature type="region of interest" description="Disordered" evidence="1">
    <location>
        <begin position="20"/>
        <end position="160"/>
    </location>
</feature>
<feature type="compositionally biased region" description="Basic and acidic residues" evidence="1">
    <location>
        <begin position="32"/>
        <end position="58"/>
    </location>
</feature>
<evidence type="ECO:0000256" key="1">
    <source>
        <dbReference type="SAM" id="MobiDB-lite"/>
    </source>
</evidence>
<proteinExistence type="predicted"/>